<dbReference type="AlphaFoldDB" id="A0A6M2EKX4"/>
<dbReference type="PANTHER" id="PTHR45835:SF104">
    <property type="entry name" value="PROTEIN NYNRIN-LIKE"/>
    <property type="match status" value="1"/>
</dbReference>
<protein>
    <recommendedName>
        <fullName evidence="2">Integrase catalytic domain-containing protein</fullName>
    </recommendedName>
</protein>
<dbReference type="PANTHER" id="PTHR45835">
    <property type="entry name" value="YALI0A06105P"/>
    <property type="match status" value="1"/>
</dbReference>
<proteinExistence type="predicted"/>
<name>A0A6M2EKX4_9ROSI</name>
<accession>A0A6M2EKX4</accession>
<evidence type="ECO:0000313" key="1">
    <source>
        <dbReference type="EMBL" id="NUU84085.1"/>
    </source>
</evidence>
<organism evidence="1">
    <name type="scientific">Populus davidiana</name>
    <dbReference type="NCBI Taxonomy" id="266767"/>
    <lineage>
        <taxon>Eukaryota</taxon>
        <taxon>Viridiplantae</taxon>
        <taxon>Streptophyta</taxon>
        <taxon>Embryophyta</taxon>
        <taxon>Tracheophyta</taxon>
        <taxon>Spermatophyta</taxon>
        <taxon>Magnoliopsida</taxon>
        <taxon>eudicotyledons</taxon>
        <taxon>Gunneridae</taxon>
        <taxon>Pentapetalae</taxon>
        <taxon>rosids</taxon>
        <taxon>fabids</taxon>
        <taxon>Malpighiales</taxon>
        <taxon>Salicaceae</taxon>
        <taxon>Saliceae</taxon>
        <taxon>Populus</taxon>
    </lineage>
</organism>
<dbReference type="InterPro" id="IPR036397">
    <property type="entry name" value="RNaseH_sf"/>
</dbReference>
<dbReference type="Gene3D" id="3.30.420.10">
    <property type="entry name" value="Ribonuclease H-like superfamily/Ribonuclease H"/>
    <property type="match status" value="1"/>
</dbReference>
<sequence>MHDWGGTPNQCSKWLSLAEWWYNTHYHSSTKSTPNEILYGQTPLIHTPCFPKDSTIESTDEFLTRREEMLQLIKDNLKKSQHMMVQLANKKRSERIFNIGDWAYLKLQPYKQNSIAQRKSQKLTAKYFGPYQITE</sequence>
<reference evidence="1" key="1">
    <citation type="submission" date="2020-03" db="EMBL/GenBank/DDBJ databases">
        <authorList>
            <person name="Zhang R."/>
        </authorList>
    </citation>
    <scope>NUCLEOTIDE SEQUENCE</scope>
</reference>
<evidence type="ECO:0008006" key="2">
    <source>
        <dbReference type="Google" id="ProtNLM"/>
    </source>
</evidence>
<dbReference type="EMBL" id="GILB01003752">
    <property type="protein sequence ID" value="NUU84085.1"/>
    <property type="molecule type" value="Transcribed_RNA"/>
</dbReference>
<dbReference type="GO" id="GO:0003676">
    <property type="term" value="F:nucleic acid binding"/>
    <property type="evidence" value="ECO:0007669"/>
    <property type="project" value="InterPro"/>
</dbReference>